<dbReference type="Pfam" id="PF00595">
    <property type="entry name" value="PDZ"/>
    <property type="match status" value="1"/>
</dbReference>
<keyword evidence="3" id="KW-0732">Signal</keyword>
<dbReference type="CDD" id="cd00136">
    <property type="entry name" value="PDZ_canonical"/>
    <property type="match status" value="1"/>
</dbReference>
<evidence type="ECO:0000313" key="6">
    <source>
        <dbReference type="RefSeq" id="XP_013780858.2"/>
    </source>
</evidence>
<feature type="transmembrane region" description="Helical" evidence="2">
    <location>
        <begin position="44"/>
        <end position="70"/>
    </location>
</feature>
<dbReference type="InterPro" id="IPR036034">
    <property type="entry name" value="PDZ_sf"/>
</dbReference>
<keyword evidence="5" id="KW-1185">Reference proteome</keyword>
<keyword evidence="2" id="KW-0472">Membrane</keyword>
<keyword evidence="2" id="KW-0812">Transmembrane</keyword>
<reference evidence="6" key="1">
    <citation type="submission" date="2025-08" db="UniProtKB">
        <authorList>
            <consortium name="RefSeq"/>
        </authorList>
    </citation>
    <scope>IDENTIFICATION</scope>
    <source>
        <tissue evidence="6">Muscle</tissue>
    </source>
</reference>
<dbReference type="InterPro" id="IPR051342">
    <property type="entry name" value="PDZ_scaffold"/>
</dbReference>
<feature type="compositionally biased region" description="Pro residues" evidence="1">
    <location>
        <begin position="1000"/>
        <end position="1009"/>
    </location>
</feature>
<dbReference type="Gene3D" id="2.30.42.10">
    <property type="match status" value="1"/>
</dbReference>
<dbReference type="Proteomes" id="UP000694941">
    <property type="component" value="Unplaced"/>
</dbReference>
<feature type="compositionally biased region" description="Low complexity" evidence="1">
    <location>
        <begin position="984"/>
        <end position="995"/>
    </location>
</feature>
<feature type="region of interest" description="Disordered" evidence="1">
    <location>
        <begin position="264"/>
        <end position="283"/>
    </location>
</feature>
<dbReference type="SMART" id="SM00228">
    <property type="entry name" value="PDZ"/>
    <property type="match status" value="1"/>
</dbReference>
<feature type="compositionally biased region" description="Basic and acidic residues" evidence="1">
    <location>
        <begin position="90"/>
        <end position="107"/>
    </location>
</feature>
<evidence type="ECO:0000313" key="5">
    <source>
        <dbReference type="Proteomes" id="UP000694941"/>
    </source>
</evidence>
<dbReference type="GeneID" id="106465199"/>
<dbReference type="PROSITE" id="PS50106">
    <property type="entry name" value="PDZ"/>
    <property type="match status" value="1"/>
</dbReference>
<feature type="signal peptide" evidence="3">
    <location>
        <begin position="1"/>
        <end position="34"/>
    </location>
</feature>
<sequence>MWLSNKKSASPTGTKLFHPAVLVTLWMAVPGSAADELCYSSGEVAGIVIATFFVTLVLGGLGLVVAWYLWKRQKSARVTAGKFDNEEERADDKGKFAIDNPHFRSDETDGATPDAAEKGKAFVSSDRPILSGELNSKVVPAQKHKKSRLPLTNPFTSVFYLNKKHRTMDDTDLAIEPERVMVPLRGHDFSGLGFNIFGNMRDGIFVKDVLHRGPASESGRIRAGDRILSVNVSFSNMVYEDALTILSYASPYDVQLELEKVSESNQVMSSPSESKRLGSSSFSGGGQRLFHPLYRSQSIDDLTQIGKDVIPSHGISPKRSKSIGLAAQRLRSHLDYKNGETLSEGVERPSTKITGSLNERMLASAMGEDDISKKMSTRSYQERKTEDISFQMGNNGNDNFPDLTSRFPKPSEKEEVGSIIASANIPKAEQSPDIHDSLEENYVKPEERIFVCQEENRNREKEPLKEAENESSSDISEEKTLSLPRKTATPGKRKAPAPPKPPHSSYGVAMETKALVHCFGEENNIGHIPEDNNLLSPAKNFENGNNPVKELNLVTNGTAGSDEIVSLKNLELPKIINHNQNGDSEISRDFMKTGDKEEKVRRRSSSLGDINKLEEAVSQSPTLLERAVSLDFQKQLLPEENLREQNKILRPPNFDPTEHEDVFLPVQKVRKFVKKTEVPTHEIEAKHLKKPDITQTPHVSNSKEDVLATDDTVMKHTIKPDITLNLDSISNASTVSKSSSISSVSSHSDYEEDKNISTPARRVIKVDTIHLTSDLSFDDKSSKQDHVSPQTDSSPDFSFKNPKIVNASAAHTGRKDNSAFTVDIPIIPPVIRHQDKNETYFASSPPTLSPVPRPENKEVIEINKHELDGVMISHNEYLLKQANTSRTYTNMITEATAKYPTESTDFESWSFGDESENKVKEYTDTINENYSETSSSLFKTAVEIPFTSSGNVIEYSKKGFTPEISGYTVRSAEGDVTKTVIITTSENSNISSTGSHTSDSPPPRLELPY</sequence>
<feature type="compositionally biased region" description="Polar residues" evidence="1">
    <location>
        <begin position="787"/>
        <end position="796"/>
    </location>
</feature>
<dbReference type="SUPFAM" id="SSF50156">
    <property type="entry name" value="PDZ domain-like"/>
    <property type="match status" value="1"/>
</dbReference>
<feature type="compositionally biased region" description="Basic and acidic residues" evidence="1">
    <location>
        <begin position="453"/>
        <end position="468"/>
    </location>
</feature>
<protein>
    <submittedName>
        <fullName evidence="6">Uncharacterized protein LOC106465199</fullName>
    </submittedName>
</protein>
<feature type="region of interest" description="Disordered" evidence="1">
    <location>
        <begin position="453"/>
        <end position="506"/>
    </location>
</feature>
<gene>
    <name evidence="6" type="primary">LOC106465199</name>
</gene>
<feature type="domain" description="PDZ" evidence="4">
    <location>
        <begin position="181"/>
        <end position="246"/>
    </location>
</feature>
<feature type="compositionally biased region" description="Low complexity" evidence="1">
    <location>
        <begin position="735"/>
        <end position="747"/>
    </location>
</feature>
<keyword evidence="2" id="KW-1133">Transmembrane helix</keyword>
<feature type="region of interest" description="Disordered" evidence="1">
    <location>
        <begin position="90"/>
        <end position="117"/>
    </location>
</feature>
<feature type="compositionally biased region" description="Polar residues" evidence="1">
    <location>
        <begin position="264"/>
        <end position="282"/>
    </location>
</feature>
<name>A0ABM1BFC3_LIMPO</name>
<dbReference type="PANTHER" id="PTHR19964">
    <property type="entry name" value="MULTIPLE PDZ DOMAIN PROTEIN"/>
    <property type="match status" value="1"/>
</dbReference>
<dbReference type="InterPro" id="IPR001478">
    <property type="entry name" value="PDZ"/>
</dbReference>
<evidence type="ECO:0000259" key="4">
    <source>
        <dbReference type="PROSITE" id="PS50106"/>
    </source>
</evidence>
<organism evidence="5 6">
    <name type="scientific">Limulus polyphemus</name>
    <name type="common">Atlantic horseshoe crab</name>
    <dbReference type="NCBI Taxonomy" id="6850"/>
    <lineage>
        <taxon>Eukaryota</taxon>
        <taxon>Metazoa</taxon>
        <taxon>Ecdysozoa</taxon>
        <taxon>Arthropoda</taxon>
        <taxon>Chelicerata</taxon>
        <taxon>Merostomata</taxon>
        <taxon>Xiphosura</taxon>
        <taxon>Limulidae</taxon>
        <taxon>Limulus</taxon>
    </lineage>
</organism>
<evidence type="ECO:0000256" key="3">
    <source>
        <dbReference type="SAM" id="SignalP"/>
    </source>
</evidence>
<feature type="region of interest" description="Disordered" evidence="1">
    <location>
        <begin position="984"/>
        <end position="1009"/>
    </location>
</feature>
<evidence type="ECO:0000256" key="1">
    <source>
        <dbReference type="SAM" id="MobiDB-lite"/>
    </source>
</evidence>
<evidence type="ECO:0000256" key="2">
    <source>
        <dbReference type="SAM" id="Phobius"/>
    </source>
</evidence>
<dbReference type="PANTHER" id="PTHR19964:SF97">
    <property type="entry name" value="PDZ DOMAIN-CONTAINING PROTEIN"/>
    <property type="match status" value="1"/>
</dbReference>
<accession>A0ABM1BFC3</accession>
<feature type="chain" id="PRO_5045823922" evidence="3">
    <location>
        <begin position="35"/>
        <end position="1009"/>
    </location>
</feature>
<feature type="compositionally biased region" description="Basic and acidic residues" evidence="1">
    <location>
        <begin position="777"/>
        <end position="786"/>
    </location>
</feature>
<feature type="region of interest" description="Disordered" evidence="1">
    <location>
        <begin position="735"/>
        <end position="755"/>
    </location>
</feature>
<dbReference type="RefSeq" id="XP_013780858.2">
    <property type="nucleotide sequence ID" value="XM_013925404.2"/>
</dbReference>
<feature type="region of interest" description="Disordered" evidence="1">
    <location>
        <begin position="776"/>
        <end position="801"/>
    </location>
</feature>
<proteinExistence type="predicted"/>